<evidence type="ECO:0000256" key="1">
    <source>
        <dbReference type="SAM" id="MobiDB-lite"/>
    </source>
</evidence>
<accession>A0A0C3FRM8</accession>
<feature type="transmembrane region" description="Helical" evidence="2">
    <location>
        <begin position="58"/>
        <end position="86"/>
    </location>
</feature>
<proteinExistence type="predicted"/>
<evidence type="ECO:0000313" key="4">
    <source>
        <dbReference type="Proteomes" id="UP000054166"/>
    </source>
</evidence>
<dbReference type="HOGENOM" id="CLU_070626_0_0_1"/>
<gene>
    <name evidence="3" type="ORF">PILCRDRAFT_820243</name>
</gene>
<dbReference type="OrthoDB" id="100006at2759"/>
<reference evidence="3 4" key="1">
    <citation type="submission" date="2014-04" db="EMBL/GenBank/DDBJ databases">
        <authorList>
            <consortium name="DOE Joint Genome Institute"/>
            <person name="Kuo A."/>
            <person name="Tarkka M."/>
            <person name="Buscot F."/>
            <person name="Kohler A."/>
            <person name="Nagy L.G."/>
            <person name="Floudas D."/>
            <person name="Copeland A."/>
            <person name="Barry K.W."/>
            <person name="Cichocki N."/>
            <person name="Veneault-Fourrey C."/>
            <person name="LaButti K."/>
            <person name="Lindquist E.A."/>
            <person name="Lipzen A."/>
            <person name="Lundell T."/>
            <person name="Morin E."/>
            <person name="Murat C."/>
            <person name="Sun H."/>
            <person name="Tunlid A."/>
            <person name="Henrissat B."/>
            <person name="Grigoriev I.V."/>
            <person name="Hibbett D.S."/>
            <person name="Martin F."/>
            <person name="Nordberg H.P."/>
            <person name="Cantor M.N."/>
            <person name="Hua S.X."/>
        </authorList>
    </citation>
    <scope>NUCLEOTIDE SEQUENCE [LARGE SCALE GENOMIC DNA]</scope>
    <source>
        <strain evidence="3 4">F 1598</strain>
    </source>
</reference>
<keyword evidence="4" id="KW-1185">Reference proteome</keyword>
<protein>
    <submittedName>
        <fullName evidence="3">Uncharacterized protein</fullName>
    </submittedName>
</protein>
<dbReference type="Proteomes" id="UP000054166">
    <property type="component" value="Unassembled WGS sequence"/>
</dbReference>
<sequence length="390" mass="41841">MPNSRRKRNALFCIKLTIILLIWLLINIADGVWIYFYIHASIYPNPRTIPNATNSGWGAYSAMMFIFGFVWGLFNLRVCLGFLGLLQEYLSQKATFTGFILSPIAAVLILGPFFSPWIARPLAQNAAWNHGCDKYAIQIILKANASNGVIYQPSIASYFQGNTALYSYEMLQSSADLWSFGIRSIDSPDLAQNQTASLYPSISNITYNFTDDSVSGNCSSSPSNVTTTTCIEGFFNPNNSLSFNLTDLRTNTTTELRAVDKQWTFTDYAPSVVLRDSDSGTEVIRTDVTKKNDCTQLKVCAVQNNGADIVVPIGLIFIQQMGYASYCTDLQGTGSTTTGGQTNTPLAGVPDTSGGSIPAGAGGGGDDAGDDDDGDSSDGGSEGGDDGGGE</sequence>
<keyword evidence="2" id="KW-0472">Membrane</keyword>
<reference evidence="4" key="2">
    <citation type="submission" date="2015-01" db="EMBL/GenBank/DDBJ databases">
        <title>Evolutionary Origins and Diversification of the Mycorrhizal Mutualists.</title>
        <authorList>
            <consortium name="DOE Joint Genome Institute"/>
            <consortium name="Mycorrhizal Genomics Consortium"/>
            <person name="Kohler A."/>
            <person name="Kuo A."/>
            <person name="Nagy L.G."/>
            <person name="Floudas D."/>
            <person name="Copeland A."/>
            <person name="Barry K.W."/>
            <person name="Cichocki N."/>
            <person name="Veneault-Fourrey C."/>
            <person name="LaButti K."/>
            <person name="Lindquist E.A."/>
            <person name="Lipzen A."/>
            <person name="Lundell T."/>
            <person name="Morin E."/>
            <person name="Murat C."/>
            <person name="Riley R."/>
            <person name="Ohm R."/>
            <person name="Sun H."/>
            <person name="Tunlid A."/>
            <person name="Henrissat B."/>
            <person name="Grigoriev I.V."/>
            <person name="Hibbett D.S."/>
            <person name="Martin F."/>
        </authorList>
    </citation>
    <scope>NUCLEOTIDE SEQUENCE [LARGE SCALE GENOMIC DNA]</scope>
    <source>
        <strain evidence="4">F 1598</strain>
    </source>
</reference>
<dbReference type="AlphaFoldDB" id="A0A0C3FRM8"/>
<feature type="compositionally biased region" description="Acidic residues" evidence="1">
    <location>
        <begin position="367"/>
        <end position="376"/>
    </location>
</feature>
<evidence type="ECO:0000256" key="2">
    <source>
        <dbReference type="SAM" id="Phobius"/>
    </source>
</evidence>
<feature type="transmembrane region" description="Helical" evidence="2">
    <location>
        <begin position="98"/>
        <end position="119"/>
    </location>
</feature>
<dbReference type="EMBL" id="KN832994">
    <property type="protein sequence ID" value="KIM82409.1"/>
    <property type="molecule type" value="Genomic_DNA"/>
</dbReference>
<organism evidence="3 4">
    <name type="scientific">Piloderma croceum (strain F 1598)</name>
    <dbReference type="NCBI Taxonomy" id="765440"/>
    <lineage>
        <taxon>Eukaryota</taxon>
        <taxon>Fungi</taxon>
        <taxon>Dikarya</taxon>
        <taxon>Basidiomycota</taxon>
        <taxon>Agaricomycotina</taxon>
        <taxon>Agaricomycetes</taxon>
        <taxon>Agaricomycetidae</taxon>
        <taxon>Atheliales</taxon>
        <taxon>Atheliaceae</taxon>
        <taxon>Piloderma</taxon>
    </lineage>
</organism>
<keyword evidence="2" id="KW-0812">Transmembrane</keyword>
<name>A0A0C3FRM8_PILCF</name>
<feature type="transmembrane region" description="Helical" evidence="2">
    <location>
        <begin position="12"/>
        <end position="38"/>
    </location>
</feature>
<keyword evidence="2" id="KW-1133">Transmembrane helix</keyword>
<evidence type="ECO:0000313" key="3">
    <source>
        <dbReference type="EMBL" id="KIM82409.1"/>
    </source>
</evidence>
<feature type="region of interest" description="Disordered" evidence="1">
    <location>
        <begin position="336"/>
        <end position="390"/>
    </location>
</feature>
<dbReference type="InParanoid" id="A0A0C3FRM8"/>